<evidence type="ECO:0000313" key="2">
    <source>
        <dbReference type="Proteomes" id="UP000673691"/>
    </source>
</evidence>
<protein>
    <submittedName>
        <fullName evidence="1">Uncharacterized protein</fullName>
    </submittedName>
</protein>
<sequence>MAFLPFVNPGLTPSTAAPTDSHVDTAEDPGVCGLEKCYAQFCRIYTRLQSQSLPLAREHAVAQEARVYRISDKHSYTINAAGALSRLKHRPEAKNCEDTGIDGEYPPKGGAGFPGDKANDPASAARGRLLTTHVFKALSVEDVLPLALPVEKLDQFGYPVDVPPAQPGAAEPVPALRVCERCSRKFDPLFSSADSVECTFHWGRPAVDRVGGQREKLYTCCRASIGSSGGCEVGPHVWVQKDLAQLHAAEPFVQAPLPWSSGDAGRPVERRSVIGIDCEMVRELETEGGHFLFGHLPNSP</sequence>
<reference evidence="1 2" key="1">
    <citation type="journal article" name="Sci. Rep.">
        <title>Genome-scale phylogenetic analyses confirm Olpidium as the closest living zoosporic fungus to the non-flagellated, terrestrial fungi.</title>
        <authorList>
            <person name="Chang Y."/>
            <person name="Rochon D."/>
            <person name="Sekimoto S."/>
            <person name="Wang Y."/>
            <person name="Chovatia M."/>
            <person name="Sandor L."/>
            <person name="Salamov A."/>
            <person name="Grigoriev I.V."/>
            <person name="Stajich J.E."/>
            <person name="Spatafora J.W."/>
        </authorList>
    </citation>
    <scope>NUCLEOTIDE SEQUENCE [LARGE SCALE GENOMIC DNA]</scope>
    <source>
        <strain evidence="1">S191</strain>
    </source>
</reference>
<name>A0A8H7ZR90_9FUNG</name>
<proteinExistence type="predicted"/>
<dbReference type="Proteomes" id="UP000673691">
    <property type="component" value="Unassembled WGS sequence"/>
</dbReference>
<keyword evidence="2" id="KW-1185">Reference proteome</keyword>
<gene>
    <name evidence="1" type="ORF">BJ554DRAFT_2127</name>
</gene>
<organism evidence="1 2">
    <name type="scientific">Olpidium bornovanus</name>
    <dbReference type="NCBI Taxonomy" id="278681"/>
    <lineage>
        <taxon>Eukaryota</taxon>
        <taxon>Fungi</taxon>
        <taxon>Fungi incertae sedis</taxon>
        <taxon>Olpidiomycota</taxon>
        <taxon>Olpidiomycotina</taxon>
        <taxon>Olpidiomycetes</taxon>
        <taxon>Olpidiales</taxon>
        <taxon>Olpidiaceae</taxon>
        <taxon>Olpidium</taxon>
    </lineage>
</organism>
<comment type="caution">
    <text evidence="1">The sequence shown here is derived from an EMBL/GenBank/DDBJ whole genome shotgun (WGS) entry which is preliminary data.</text>
</comment>
<dbReference type="AlphaFoldDB" id="A0A8H7ZR90"/>
<accession>A0A8H7ZR90</accession>
<dbReference type="OrthoDB" id="8191639at2759"/>
<dbReference type="EMBL" id="JAEFCI010009484">
    <property type="protein sequence ID" value="KAG5457780.1"/>
    <property type="molecule type" value="Genomic_DNA"/>
</dbReference>
<evidence type="ECO:0000313" key="1">
    <source>
        <dbReference type="EMBL" id="KAG5457780.1"/>
    </source>
</evidence>